<feature type="domain" description="Sulfotransferase" evidence="3">
    <location>
        <begin position="1"/>
        <end position="180"/>
    </location>
</feature>
<reference evidence="4 5" key="1">
    <citation type="journal article" date="2023" name="Arcadia Sci">
        <title>De novo assembly of a long-read Amblyomma americanum tick genome.</title>
        <authorList>
            <person name="Chou S."/>
            <person name="Poskanzer K.E."/>
            <person name="Rollins M."/>
            <person name="Thuy-Boun P.S."/>
        </authorList>
    </citation>
    <scope>NUCLEOTIDE SEQUENCE [LARGE SCALE GENOMIC DNA]</scope>
    <source>
        <strain evidence="4">F_SG_1</strain>
        <tissue evidence="4">Salivary glands</tissue>
    </source>
</reference>
<sequence length="205" mass="23851">MARNPWDVCVSLYRVMSDLSVHQFQSGTFEEFFEPFAEDDLGFGDYFEHVMSGYALRDEPNVFFLTYEELKQDTRRTVLRLAHFLGEEYGLALEEDGQMLANVLEWSKPENMKKVIVLDLKEGDASEWKGLFTRKKMTSKHGYEGDKTKFSVVKEARVGSWKKYFTPELLTRFEAKIQAKGEKAFFMELWADIHDEAIAISRMPA</sequence>
<dbReference type="EMBL" id="JARKHS020027256">
    <property type="protein sequence ID" value="KAK8765517.1"/>
    <property type="molecule type" value="Genomic_DNA"/>
</dbReference>
<dbReference type="Gene3D" id="3.40.50.300">
    <property type="entry name" value="P-loop containing nucleotide triphosphate hydrolases"/>
    <property type="match status" value="1"/>
</dbReference>
<evidence type="ECO:0000259" key="3">
    <source>
        <dbReference type="Pfam" id="PF00685"/>
    </source>
</evidence>
<dbReference type="InterPro" id="IPR000863">
    <property type="entry name" value="Sulfotransferase_dom"/>
</dbReference>
<organism evidence="4 5">
    <name type="scientific">Amblyomma americanum</name>
    <name type="common">Lone star tick</name>
    <dbReference type="NCBI Taxonomy" id="6943"/>
    <lineage>
        <taxon>Eukaryota</taxon>
        <taxon>Metazoa</taxon>
        <taxon>Ecdysozoa</taxon>
        <taxon>Arthropoda</taxon>
        <taxon>Chelicerata</taxon>
        <taxon>Arachnida</taxon>
        <taxon>Acari</taxon>
        <taxon>Parasitiformes</taxon>
        <taxon>Ixodida</taxon>
        <taxon>Ixodoidea</taxon>
        <taxon>Ixodidae</taxon>
        <taxon>Amblyomminae</taxon>
        <taxon>Amblyomma</taxon>
    </lineage>
</organism>
<proteinExistence type="inferred from homology"/>
<evidence type="ECO:0000313" key="4">
    <source>
        <dbReference type="EMBL" id="KAK8765517.1"/>
    </source>
</evidence>
<dbReference type="GO" id="GO:0008146">
    <property type="term" value="F:sulfotransferase activity"/>
    <property type="evidence" value="ECO:0007669"/>
    <property type="project" value="InterPro"/>
</dbReference>
<evidence type="ECO:0000256" key="2">
    <source>
        <dbReference type="ARBA" id="ARBA00022679"/>
    </source>
</evidence>
<dbReference type="Pfam" id="PF00685">
    <property type="entry name" value="Sulfotransfer_1"/>
    <property type="match status" value="1"/>
</dbReference>
<protein>
    <recommendedName>
        <fullName evidence="3">Sulfotransferase domain-containing protein</fullName>
    </recommendedName>
</protein>
<keyword evidence="5" id="KW-1185">Reference proteome</keyword>
<dbReference type="SUPFAM" id="SSF52540">
    <property type="entry name" value="P-loop containing nucleoside triphosphate hydrolases"/>
    <property type="match status" value="1"/>
</dbReference>
<evidence type="ECO:0000256" key="1">
    <source>
        <dbReference type="ARBA" id="ARBA00005771"/>
    </source>
</evidence>
<keyword evidence="2" id="KW-0808">Transferase</keyword>
<dbReference type="Proteomes" id="UP001321473">
    <property type="component" value="Unassembled WGS sequence"/>
</dbReference>
<accession>A0AAQ4DSS7</accession>
<dbReference type="AlphaFoldDB" id="A0AAQ4DSS7"/>
<gene>
    <name evidence="4" type="ORF">V5799_031876</name>
</gene>
<name>A0AAQ4DSS7_AMBAM</name>
<evidence type="ECO:0000313" key="5">
    <source>
        <dbReference type="Proteomes" id="UP001321473"/>
    </source>
</evidence>
<dbReference type="InterPro" id="IPR027417">
    <property type="entry name" value="P-loop_NTPase"/>
</dbReference>
<comment type="similarity">
    <text evidence="1">Belongs to the sulfotransferase 1 family.</text>
</comment>
<dbReference type="PANTHER" id="PTHR11783">
    <property type="entry name" value="SULFOTRANSFERASE SULT"/>
    <property type="match status" value="1"/>
</dbReference>
<comment type="caution">
    <text evidence="4">The sequence shown here is derived from an EMBL/GenBank/DDBJ whole genome shotgun (WGS) entry which is preliminary data.</text>
</comment>